<dbReference type="AlphaFoldDB" id="A0AAD5L7Q3"/>
<dbReference type="EMBL" id="WJBH02000009">
    <property type="protein sequence ID" value="KAI9552588.1"/>
    <property type="molecule type" value="Genomic_DNA"/>
</dbReference>
<protein>
    <submittedName>
        <fullName evidence="1">Uncharacterized protein</fullName>
    </submittedName>
</protein>
<name>A0AAD5L7Q3_9CRUS</name>
<organism evidence="1 2">
    <name type="scientific">Daphnia sinensis</name>
    <dbReference type="NCBI Taxonomy" id="1820382"/>
    <lineage>
        <taxon>Eukaryota</taxon>
        <taxon>Metazoa</taxon>
        <taxon>Ecdysozoa</taxon>
        <taxon>Arthropoda</taxon>
        <taxon>Crustacea</taxon>
        <taxon>Branchiopoda</taxon>
        <taxon>Diplostraca</taxon>
        <taxon>Cladocera</taxon>
        <taxon>Anomopoda</taxon>
        <taxon>Daphniidae</taxon>
        <taxon>Daphnia</taxon>
        <taxon>Daphnia similis group</taxon>
    </lineage>
</organism>
<evidence type="ECO:0000313" key="1">
    <source>
        <dbReference type="EMBL" id="KAI9552588.1"/>
    </source>
</evidence>
<accession>A0AAD5L7Q3</accession>
<gene>
    <name evidence="1" type="ORF">GHT06_020452</name>
</gene>
<comment type="caution">
    <text evidence="1">The sequence shown here is derived from an EMBL/GenBank/DDBJ whole genome shotgun (WGS) entry which is preliminary data.</text>
</comment>
<keyword evidence="2" id="KW-1185">Reference proteome</keyword>
<evidence type="ECO:0000313" key="2">
    <source>
        <dbReference type="Proteomes" id="UP000820818"/>
    </source>
</evidence>
<reference evidence="1 2" key="1">
    <citation type="submission" date="2022-05" db="EMBL/GenBank/DDBJ databases">
        <title>A multi-omics perspective on studying reproductive biology in Daphnia sinensis.</title>
        <authorList>
            <person name="Jia J."/>
        </authorList>
    </citation>
    <scope>NUCLEOTIDE SEQUENCE [LARGE SCALE GENOMIC DNA]</scope>
    <source>
        <strain evidence="1 2">WSL</strain>
    </source>
</reference>
<proteinExistence type="predicted"/>
<dbReference type="Proteomes" id="UP000820818">
    <property type="component" value="Linkage Group LG9"/>
</dbReference>
<sequence>MASSRKSYLKTPRCVRKTMGVRVSHLLYCFECKHTLVFRVTFFLSFLPYLRITLENCMEIMTKNS</sequence>